<sequence>MEKTNKEYKVTYKTYFNERLKKSQFHTRLMHPLYVQVIFDRIPIIFKSYYFDLFSKPKYAIRLAGQVFTPDIKEIIKKEEALIEFIIGKNRDNFSLELFKKEYAFYCRDLLDLMEADFLDYLFTFLHDEGLPALADTIKKGAGNCKAYDIVRDMKSAFNDKTYNTLIENSFYYAPPYLPLYAFAEKPKSTPFTCFTVREWEQPSVKDDFAAFFKKRYPGKQVEDAMLEIQKRVDKN</sequence>
<evidence type="ECO:0000313" key="1">
    <source>
        <dbReference type="EMBL" id="SDX67033.1"/>
    </source>
</evidence>
<comment type="caution">
    <text evidence="1">The sequence shown here is derived from an EMBL/GenBank/DDBJ whole genome shotgun (WGS) entry which is preliminary data.</text>
</comment>
<accession>A0A8X8IIR2</accession>
<gene>
    <name evidence="1" type="ORF">SAMN05444410_12426</name>
</gene>
<dbReference type="AlphaFoldDB" id="A0A8X8IIR2"/>
<dbReference type="Proteomes" id="UP000198711">
    <property type="component" value="Unassembled WGS sequence"/>
</dbReference>
<evidence type="ECO:0000313" key="2">
    <source>
        <dbReference type="Proteomes" id="UP000198711"/>
    </source>
</evidence>
<proteinExistence type="predicted"/>
<protein>
    <submittedName>
        <fullName evidence="1">Uncharacterized protein</fullName>
    </submittedName>
</protein>
<organism evidence="1 2">
    <name type="scientific">Hydrobacter penzbergensis</name>
    <dbReference type="NCBI Taxonomy" id="1235997"/>
    <lineage>
        <taxon>Bacteria</taxon>
        <taxon>Pseudomonadati</taxon>
        <taxon>Bacteroidota</taxon>
        <taxon>Chitinophagia</taxon>
        <taxon>Chitinophagales</taxon>
        <taxon>Chitinophagaceae</taxon>
        <taxon>Hydrobacter</taxon>
    </lineage>
</organism>
<name>A0A8X8IIR2_9BACT</name>
<dbReference type="RefSeq" id="WP_092727017.1">
    <property type="nucleotide sequence ID" value="NZ_FNNO01000024.1"/>
</dbReference>
<dbReference type="EMBL" id="FNNO01000024">
    <property type="protein sequence ID" value="SDX67033.1"/>
    <property type="molecule type" value="Genomic_DNA"/>
</dbReference>
<keyword evidence="2" id="KW-1185">Reference proteome</keyword>
<reference evidence="1 2" key="1">
    <citation type="submission" date="2016-10" db="EMBL/GenBank/DDBJ databases">
        <authorList>
            <person name="Varghese N."/>
            <person name="Submissions S."/>
        </authorList>
    </citation>
    <scope>NUCLEOTIDE SEQUENCE [LARGE SCALE GENOMIC DNA]</scope>
    <source>
        <strain evidence="1 2">DSM 25353</strain>
    </source>
</reference>